<sequence length="313" mass="33126">MRSALLLPLAQLAAAQTFPAKADGDVAGGIFSISLPDLGARIAKDGAAMFGSGHGKESPAAKTTVKTGGTGPYIAQYQTDPTIPSHVVYAPKTPPPIPMPVIVWGNGGCQFDGTAFSNFLTEIASHGYLVVADGPPGGTFLKGQSKVQDMRDSVDWVEKGGAAKYGQIDTKKIIAAGQSCGGLEAYSMTYHDPRIIQTMHFNIGIFQDDKKYLLKEIKVPQAYFLGGPHDIGYLLGEKDYSLLNAGLPAFKASLDTGHDGTYWSANGGKFGKAAVAYLQWQLRGDAKSKAYCLGKGAGSLVGDNWNVTSKNWT</sequence>
<dbReference type="PANTHER" id="PTHR33428">
    <property type="entry name" value="CHLOROPHYLLASE-2, CHLOROPLASTIC"/>
    <property type="match status" value="1"/>
</dbReference>
<feature type="chain" id="PRO_5025362694" description="Alpha/beta-hydrolase" evidence="1">
    <location>
        <begin position="16"/>
        <end position="313"/>
    </location>
</feature>
<organism evidence="2 3">
    <name type="scientific">Microthyrium microscopicum</name>
    <dbReference type="NCBI Taxonomy" id="703497"/>
    <lineage>
        <taxon>Eukaryota</taxon>
        <taxon>Fungi</taxon>
        <taxon>Dikarya</taxon>
        <taxon>Ascomycota</taxon>
        <taxon>Pezizomycotina</taxon>
        <taxon>Dothideomycetes</taxon>
        <taxon>Dothideomycetes incertae sedis</taxon>
        <taxon>Microthyriales</taxon>
        <taxon>Microthyriaceae</taxon>
        <taxon>Microthyrium</taxon>
    </lineage>
</organism>
<feature type="signal peptide" evidence="1">
    <location>
        <begin position="1"/>
        <end position="15"/>
    </location>
</feature>
<evidence type="ECO:0000313" key="3">
    <source>
        <dbReference type="Proteomes" id="UP000799302"/>
    </source>
</evidence>
<dbReference type="EMBL" id="MU004239">
    <property type="protein sequence ID" value="KAF2666245.1"/>
    <property type="molecule type" value="Genomic_DNA"/>
</dbReference>
<protein>
    <recommendedName>
        <fullName evidence="4">Alpha/beta-hydrolase</fullName>
    </recommendedName>
</protein>
<reference evidence="2" key="1">
    <citation type="journal article" date="2020" name="Stud. Mycol.">
        <title>101 Dothideomycetes genomes: a test case for predicting lifestyles and emergence of pathogens.</title>
        <authorList>
            <person name="Haridas S."/>
            <person name="Albert R."/>
            <person name="Binder M."/>
            <person name="Bloem J."/>
            <person name="Labutti K."/>
            <person name="Salamov A."/>
            <person name="Andreopoulos B."/>
            <person name="Baker S."/>
            <person name="Barry K."/>
            <person name="Bills G."/>
            <person name="Bluhm B."/>
            <person name="Cannon C."/>
            <person name="Castanera R."/>
            <person name="Culley D."/>
            <person name="Daum C."/>
            <person name="Ezra D."/>
            <person name="Gonzalez J."/>
            <person name="Henrissat B."/>
            <person name="Kuo A."/>
            <person name="Liang C."/>
            <person name="Lipzen A."/>
            <person name="Lutzoni F."/>
            <person name="Magnuson J."/>
            <person name="Mondo S."/>
            <person name="Nolan M."/>
            <person name="Ohm R."/>
            <person name="Pangilinan J."/>
            <person name="Park H.-J."/>
            <person name="Ramirez L."/>
            <person name="Alfaro M."/>
            <person name="Sun H."/>
            <person name="Tritt A."/>
            <person name="Yoshinaga Y."/>
            <person name="Zwiers L.-H."/>
            <person name="Turgeon B."/>
            <person name="Goodwin S."/>
            <person name="Spatafora J."/>
            <person name="Crous P."/>
            <person name="Grigoriev I."/>
        </authorList>
    </citation>
    <scope>NUCLEOTIDE SEQUENCE</scope>
    <source>
        <strain evidence="2">CBS 115976</strain>
    </source>
</reference>
<dbReference type="Proteomes" id="UP000799302">
    <property type="component" value="Unassembled WGS sequence"/>
</dbReference>
<dbReference type="Gene3D" id="3.40.50.1820">
    <property type="entry name" value="alpha/beta hydrolase"/>
    <property type="match status" value="1"/>
</dbReference>
<evidence type="ECO:0008006" key="4">
    <source>
        <dbReference type="Google" id="ProtNLM"/>
    </source>
</evidence>
<dbReference type="InterPro" id="IPR029058">
    <property type="entry name" value="AB_hydrolase_fold"/>
</dbReference>
<dbReference type="PANTHER" id="PTHR33428:SF14">
    <property type="entry name" value="CARBOXYLESTERASE TYPE B DOMAIN-CONTAINING PROTEIN"/>
    <property type="match status" value="1"/>
</dbReference>
<keyword evidence="3" id="KW-1185">Reference proteome</keyword>
<dbReference type="OrthoDB" id="3506780at2759"/>
<keyword evidence="1" id="KW-0732">Signal</keyword>
<proteinExistence type="predicted"/>
<evidence type="ECO:0000313" key="2">
    <source>
        <dbReference type="EMBL" id="KAF2666245.1"/>
    </source>
</evidence>
<accession>A0A6A6U1S0</accession>
<evidence type="ECO:0000256" key="1">
    <source>
        <dbReference type="SAM" id="SignalP"/>
    </source>
</evidence>
<name>A0A6A6U1S0_9PEZI</name>
<dbReference type="SUPFAM" id="SSF53474">
    <property type="entry name" value="alpha/beta-Hydrolases"/>
    <property type="match status" value="1"/>
</dbReference>
<gene>
    <name evidence="2" type="ORF">BT63DRAFT_447997</name>
</gene>
<dbReference type="AlphaFoldDB" id="A0A6A6U1S0"/>